<reference evidence="1" key="1">
    <citation type="submission" date="2020-07" db="EMBL/GenBank/DDBJ databases">
        <title>The High-quality genome of the commercially important snow crab, Chionoecetes opilio.</title>
        <authorList>
            <person name="Jeong J.-H."/>
            <person name="Ryu S."/>
        </authorList>
    </citation>
    <scope>NUCLEOTIDE SEQUENCE</scope>
    <source>
        <strain evidence="1">MADBK_172401_WGS</strain>
        <tissue evidence="1">Digestive gland</tissue>
    </source>
</reference>
<evidence type="ECO:0000313" key="1">
    <source>
        <dbReference type="EMBL" id="KAG0728648.1"/>
    </source>
</evidence>
<organism evidence="1 2">
    <name type="scientific">Chionoecetes opilio</name>
    <name type="common">Atlantic snow crab</name>
    <name type="synonym">Cancer opilio</name>
    <dbReference type="NCBI Taxonomy" id="41210"/>
    <lineage>
        <taxon>Eukaryota</taxon>
        <taxon>Metazoa</taxon>
        <taxon>Ecdysozoa</taxon>
        <taxon>Arthropoda</taxon>
        <taxon>Crustacea</taxon>
        <taxon>Multicrustacea</taxon>
        <taxon>Malacostraca</taxon>
        <taxon>Eumalacostraca</taxon>
        <taxon>Eucarida</taxon>
        <taxon>Decapoda</taxon>
        <taxon>Pleocyemata</taxon>
        <taxon>Brachyura</taxon>
        <taxon>Eubrachyura</taxon>
        <taxon>Majoidea</taxon>
        <taxon>Majidae</taxon>
        <taxon>Chionoecetes</taxon>
    </lineage>
</organism>
<sequence length="176" mass="19499">MLQQALYEKTFQALHPNFLGDVGAPVASMFPFMKSNLSKSSDVRLALLAFMMSDPWENSLSTAADLGMAVLYLTNTSTQDGRGRETWPAPAPCSSEHQLSSSFPILLEAGIVGALCSSLNNTKTRQVWLTLPVSLHGCVYKSCHNTWPRSQNTRTSDFVEAVWFKQTDRTLEPLQI</sequence>
<gene>
    <name evidence="1" type="ORF">GWK47_032043</name>
</gene>
<proteinExistence type="predicted"/>
<keyword evidence="2" id="KW-1185">Reference proteome</keyword>
<dbReference type="Proteomes" id="UP000770661">
    <property type="component" value="Unassembled WGS sequence"/>
</dbReference>
<evidence type="ECO:0000313" key="2">
    <source>
        <dbReference type="Proteomes" id="UP000770661"/>
    </source>
</evidence>
<dbReference type="AlphaFoldDB" id="A0A8J4YIF6"/>
<comment type="caution">
    <text evidence="1">The sequence shown here is derived from an EMBL/GenBank/DDBJ whole genome shotgun (WGS) entry which is preliminary data.</text>
</comment>
<protein>
    <submittedName>
        <fullName evidence="1">Uncharacterized protein</fullName>
    </submittedName>
</protein>
<dbReference type="EMBL" id="JACEEZ010001955">
    <property type="protein sequence ID" value="KAG0728648.1"/>
    <property type="molecule type" value="Genomic_DNA"/>
</dbReference>
<name>A0A8J4YIF6_CHIOP</name>
<accession>A0A8J4YIF6</accession>